<dbReference type="EC" id="1.8.4.11" evidence="1"/>
<dbReference type="EMBL" id="UINC01031250">
    <property type="protein sequence ID" value="SVB16996.1"/>
    <property type="molecule type" value="Genomic_DNA"/>
</dbReference>
<dbReference type="InterPro" id="IPR002569">
    <property type="entry name" value="Met_Sox_Rdtase_MsrA_dom"/>
</dbReference>
<name>A0A382BT47_9ZZZZ</name>
<evidence type="ECO:0000313" key="4">
    <source>
        <dbReference type="EMBL" id="SVB16996.1"/>
    </source>
</evidence>
<sequence length="213" mass="23708">MKQILFLTCIAIFSGGCLGTKKDEAMKTENQETVPIKTEKTQIAILGGGCFWCTEAVFELLEGVESVVSGYAGGANPNPTYEQICTGNSGHAEVIKISFNPSKISYEQLLETFGECHDPTTLNRQGADTGTQYRSTIMYVNEKQKQWAEAWKTKLGSELADPVVTEIVASPVFYPAEEYHQDYFRRNPNQGYCAFIIRPKLKKLKLGDDAQDQ</sequence>
<dbReference type="GO" id="GO:0008113">
    <property type="term" value="F:peptide-methionine (S)-S-oxide reductase activity"/>
    <property type="evidence" value="ECO:0007669"/>
    <property type="project" value="UniProtKB-EC"/>
</dbReference>
<dbReference type="PANTHER" id="PTHR43774">
    <property type="entry name" value="PEPTIDE METHIONINE SULFOXIDE REDUCTASE"/>
    <property type="match status" value="1"/>
</dbReference>
<dbReference type="PROSITE" id="PS51257">
    <property type="entry name" value="PROKAR_LIPOPROTEIN"/>
    <property type="match status" value="1"/>
</dbReference>
<accession>A0A382BT47</accession>
<proteinExistence type="inferred from homology"/>
<protein>
    <recommendedName>
        <fullName evidence="1">peptide-methionine (S)-S-oxide reductase</fullName>
        <ecNumber evidence="1">1.8.4.11</ecNumber>
    </recommendedName>
</protein>
<dbReference type="HAMAP" id="MF_01401">
    <property type="entry name" value="MsrA"/>
    <property type="match status" value="1"/>
</dbReference>
<dbReference type="Pfam" id="PF01625">
    <property type="entry name" value="PMSR"/>
    <property type="match status" value="1"/>
</dbReference>
<gene>
    <name evidence="4" type="ORF">METZ01_LOCUS169850</name>
</gene>
<organism evidence="4">
    <name type="scientific">marine metagenome</name>
    <dbReference type="NCBI Taxonomy" id="408172"/>
    <lineage>
        <taxon>unclassified sequences</taxon>
        <taxon>metagenomes</taxon>
        <taxon>ecological metagenomes</taxon>
    </lineage>
</organism>
<dbReference type="NCBIfam" id="TIGR00401">
    <property type="entry name" value="msrA"/>
    <property type="match status" value="1"/>
</dbReference>
<evidence type="ECO:0000256" key="1">
    <source>
        <dbReference type="ARBA" id="ARBA00012502"/>
    </source>
</evidence>
<dbReference type="InterPro" id="IPR036509">
    <property type="entry name" value="Met_Sox_Rdtase_MsrA_sf"/>
</dbReference>
<dbReference type="SUPFAM" id="SSF55068">
    <property type="entry name" value="Peptide methionine sulfoxide reductase"/>
    <property type="match status" value="1"/>
</dbReference>
<reference evidence="4" key="1">
    <citation type="submission" date="2018-05" db="EMBL/GenBank/DDBJ databases">
        <authorList>
            <person name="Lanie J.A."/>
            <person name="Ng W.-L."/>
            <person name="Kazmierczak K.M."/>
            <person name="Andrzejewski T.M."/>
            <person name="Davidsen T.M."/>
            <person name="Wayne K.J."/>
            <person name="Tettelin H."/>
            <person name="Glass J.I."/>
            <person name="Rusch D."/>
            <person name="Podicherti R."/>
            <person name="Tsui H.-C.T."/>
            <person name="Winkler M.E."/>
        </authorList>
    </citation>
    <scope>NUCLEOTIDE SEQUENCE</scope>
</reference>
<feature type="domain" description="Peptide methionine sulphoxide reductase MsrA" evidence="3">
    <location>
        <begin position="44"/>
        <end position="193"/>
    </location>
</feature>
<evidence type="ECO:0000259" key="3">
    <source>
        <dbReference type="Pfam" id="PF01625"/>
    </source>
</evidence>
<evidence type="ECO:0000256" key="2">
    <source>
        <dbReference type="ARBA" id="ARBA00023002"/>
    </source>
</evidence>
<dbReference type="Gene3D" id="3.30.1060.10">
    <property type="entry name" value="Peptide methionine sulphoxide reductase MsrA"/>
    <property type="match status" value="1"/>
</dbReference>
<dbReference type="PANTHER" id="PTHR43774:SF1">
    <property type="entry name" value="PEPTIDE METHIONINE SULFOXIDE REDUCTASE MSRA 2"/>
    <property type="match status" value="1"/>
</dbReference>
<dbReference type="AlphaFoldDB" id="A0A382BT47"/>
<keyword evidence="2" id="KW-0560">Oxidoreductase</keyword>